<name>A0A8J8NMG8_HALGN</name>
<evidence type="ECO:0000313" key="1">
    <source>
        <dbReference type="EMBL" id="TNV78292.1"/>
    </source>
</evidence>
<dbReference type="AlphaFoldDB" id="A0A8J8NMG8"/>
<accession>A0A8J8NMG8</accession>
<dbReference type="PANTHER" id="PTHR28617">
    <property type="entry name" value="CILIA- AND FLAGELLA-ASSOCIATED PROTEIN 77"/>
    <property type="match status" value="1"/>
</dbReference>
<dbReference type="Proteomes" id="UP000785679">
    <property type="component" value="Unassembled WGS sequence"/>
</dbReference>
<dbReference type="OrthoDB" id="532484at2759"/>
<sequence>MGRFKSELQLRINNKQMSHIKNRSNYLLLKDDVGKARPTTRELPSKAHSYGYACKPDKEGVSALLTNWTFHNQSLKQQTDKDFAALNRLAIKNKATNCREQYDFRQTVNARLRDPLHRRDYGSGIAFDENQAYGNPNRPSTPIKAVVEGFFGDVAEQQTLARYELVNQKQGRHLSELRNHTRASQLAQSHIKSSSQVDFMRSSKGMFKMTKFRNVSARTNTHNNKRPQTAGPAVSNVNVQKVATAKAQTREQTPKRA</sequence>
<protein>
    <submittedName>
        <fullName evidence="1">Uncharacterized protein</fullName>
    </submittedName>
</protein>
<dbReference type="InterPro" id="IPR029147">
    <property type="entry name" value="CFAP77"/>
</dbReference>
<dbReference type="Pfam" id="PF14825">
    <property type="entry name" value="CFAP77"/>
    <property type="match status" value="1"/>
</dbReference>
<dbReference type="PANTHER" id="PTHR28617:SF1">
    <property type="entry name" value="CILIA- AND FLAGELLA-ASSOCIATED PROTEIN 77"/>
    <property type="match status" value="1"/>
</dbReference>
<keyword evidence="2" id="KW-1185">Reference proteome</keyword>
<dbReference type="EMBL" id="RRYP01010573">
    <property type="protein sequence ID" value="TNV78292.1"/>
    <property type="molecule type" value="Genomic_DNA"/>
</dbReference>
<reference evidence="1" key="1">
    <citation type="submission" date="2019-06" db="EMBL/GenBank/DDBJ databases">
        <authorList>
            <person name="Zheng W."/>
        </authorList>
    </citation>
    <scope>NUCLEOTIDE SEQUENCE</scope>
    <source>
        <strain evidence="1">QDHG01</strain>
    </source>
</reference>
<organism evidence="1 2">
    <name type="scientific">Halteria grandinella</name>
    <dbReference type="NCBI Taxonomy" id="5974"/>
    <lineage>
        <taxon>Eukaryota</taxon>
        <taxon>Sar</taxon>
        <taxon>Alveolata</taxon>
        <taxon>Ciliophora</taxon>
        <taxon>Intramacronucleata</taxon>
        <taxon>Spirotrichea</taxon>
        <taxon>Stichotrichia</taxon>
        <taxon>Sporadotrichida</taxon>
        <taxon>Halteriidae</taxon>
        <taxon>Halteria</taxon>
    </lineage>
</organism>
<evidence type="ECO:0000313" key="2">
    <source>
        <dbReference type="Proteomes" id="UP000785679"/>
    </source>
</evidence>
<comment type="caution">
    <text evidence="1">The sequence shown here is derived from an EMBL/GenBank/DDBJ whole genome shotgun (WGS) entry which is preliminary data.</text>
</comment>
<proteinExistence type="predicted"/>
<gene>
    <name evidence="1" type="ORF">FGO68_gene3277</name>
</gene>